<dbReference type="InterPro" id="IPR000504">
    <property type="entry name" value="RRM_dom"/>
</dbReference>
<evidence type="ECO:0000256" key="3">
    <source>
        <dbReference type="ARBA" id="ARBA00022640"/>
    </source>
</evidence>
<keyword evidence="6 8" id="KW-0694">RNA-binding</keyword>
<dbReference type="GO" id="GO:1901259">
    <property type="term" value="P:chloroplast rRNA processing"/>
    <property type="evidence" value="ECO:0007669"/>
    <property type="project" value="TreeGrafter"/>
</dbReference>
<comment type="subcellular location">
    <subcellularLocation>
        <location evidence="1">Plastid</location>
        <location evidence="1">Chloroplast</location>
    </subcellularLocation>
</comment>
<keyword evidence="5" id="KW-0677">Repeat</keyword>
<dbReference type="GO" id="GO:0006397">
    <property type="term" value="P:mRNA processing"/>
    <property type="evidence" value="ECO:0007669"/>
    <property type="project" value="UniProtKB-KW"/>
</dbReference>
<gene>
    <name evidence="11" type="ORF">C2S53_002337</name>
</gene>
<dbReference type="InterPro" id="IPR050502">
    <property type="entry name" value="Euk_RNA-bind_prot"/>
</dbReference>
<evidence type="ECO:0000259" key="10">
    <source>
        <dbReference type="PROSITE" id="PS50102"/>
    </source>
</evidence>
<reference evidence="11 12" key="1">
    <citation type="journal article" date="2021" name="Nat. Commun.">
        <title>Incipient diploidization of the medicinal plant Perilla within 10,000 years.</title>
        <authorList>
            <person name="Zhang Y."/>
            <person name="Shen Q."/>
            <person name="Leng L."/>
            <person name="Zhang D."/>
            <person name="Chen S."/>
            <person name="Shi Y."/>
            <person name="Ning Z."/>
            <person name="Chen S."/>
        </authorList>
    </citation>
    <scope>NUCLEOTIDE SEQUENCE [LARGE SCALE GENOMIC DNA]</scope>
    <source>
        <strain evidence="12">cv. PC099</strain>
    </source>
</reference>
<evidence type="ECO:0000256" key="2">
    <source>
        <dbReference type="ARBA" id="ARBA00022528"/>
    </source>
</evidence>
<dbReference type="PANTHER" id="PTHR48025:SF1">
    <property type="entry name" value="RRM DOMAIN-CONTAINING PROTEIN"/>
    <property type="match status" value="1"/>
</dbReference>
<dbReference type="Gene3D" id="3.30.70.330">
    <property type="match status" value="2"/>
</dbReference>
<evidence type="ECO:0000256" key="6">
    <source>
        <dbReference type="ARBA" id="ARBA00022884"/>
    </source>
</evidence>
<evidence type="ECO:0000256" key="1">
    <source>
        <dbReference type="ARBA" id="ARBA00004229"/>
    </source>
</evidence>
<name>A0AAD4PEH1_PERFH</name>
<dbReference type="InterPro" id="IPR048289">
    <property type="entry name" value="RRM2_NsCP33-like"/>
</dbReference>
<proteinExistence type="predicted"/>
<evidence type="ECO:0000313" key="12">
    <source>
        <dbReference type="Proteomes" id="UP001190926"/>
    </source>
</evidence>
<dbReference type="InterPro" id="IPR035979">
    <property type="entry name" value="RBD_domain_sf"/>
</dbReference>
<accession>A0AAD4PEH1</accession>
<dbReference type="EMBL" id="SDAM02000028">
    <property type="protein sequence ID" value="KAH6835962.1"/>
    <property type="molecule type" value="Genomic_DNA"/>
</dbReference>
<keyword evidence="7" id="KW-0687">Ribonucleoprotein</keyword>
<keyword evidence="3" id="KW-0934">Plastid</keyword>
<keyword evidence="12" id="KW-1185">Reference proteome</keyword>
<dbReference type="GO" id="GO:0009535">
    <property type="term" value="C:chloroplast thylakoid membrane"/>
    <property type="evidence" value="ECO:0007669"/>
    <property type="project" value="TreeGrafter"/>
</dbReference>
<feature type="region of interest" description="Disordered" evidence="9">
    <location>
        <begin position="252"/>
        <end position="274"/>
    </location>
</feature>
<dbReference type="GO" id="GO:1990904">
    <property type="term" value="C:ribonucleoprotein complex"/>
    <property type="evidence" value="ECO:0007669"/>
    <property type="project" value="UniProtKB-KW"/>
</dbReference>
<evidence type="ECO:0000256" key="7">
    <source>
        <dbReference type="ARBA" id="ARBA00023274"/>
    </source>
</evidence>
<dbReference type="GO" id="GO:0003729">
    <property type="term" value="F:mRNA binding"/>
    <property type="evidence" value="ECO:0007669"/>
    <property type="project" value="TreeGrafter"/>
</dbReference>
<keyword evidence="4" id="KW-0507">mRNA processing</keyword>
<evidence type="ECO:0000256" key="4">
    <source>
        <dbReference type="ARBA" id="ARBA00022664"/>
    </source>
</evidence>
<feature type="domain" description="RRM" evidence="10">
    <location>
        <begin position="193"/>
        <end position="271"/>
    </location>
</feature>
<evidence type="ECO:0000256" key="8">
    <source>
        <dbReference type="PROSITE-ProRule" id="PRU00176"/>
    </source>
</evidence>
<dbReference type="SUPFAM" id="SSF54928">
    <property type="entry name" value="RNA-binding domain, RBD"/>
    <property type="match status" value="2"/>
</dbReference>
<protein>
    <submittedName>
        <fullName evidence="11">RNA-binding family protein</fullName>
    </submittedName>
</protein>
<evidence type="ECO:0000256" key="5">
    <source>
        <dbReference type="ARBA" id="ARBA00022737"/>
    </source>
</evidence>
<dbReference type="PANTHER" id="PTHR48025">
    <property type="entry name" value="OS02G0815200 PROTEIN"/>
    <property type="match status" value="1"/>
</dbReference>
<dbReference type="AlphaFoldDB" id="A0AAD4PEH1"/>
<dbReference type="Proteomes" id="UP001190926">
    <property type="component" value="Unassembled WGS sequence"/>
</dbReference>
<feature type="region of interest" description="Disordered" evidence="9">
    <location>
        <begin position="161"/>
        <end position="190"/>
    </location>
</feature>
<keyword evidence="2" id="KW-0150">Chloroplast</keyword>
<dbReference type="PROSITE" id="PS50102">
    <property type="entry name" value="RRM"/>
    <property type="match status" value="2"/>
</dbReference>
<organism evidence="11 12">
    <name type="scientific">Perilla frutescens var. hirtella</name>
    <name type="common">Perilla citriodora</name>
    <name type="synonym">Perilla setoyensis</name>
    <dbReference type="NCBI Taxonomy" id="608512"/>
    <lineage>
        <taxon>Eukaryota</taxon>
        <taxon>Viridiplantae</taxon>
        <taxon>Streptophyta</taxon>
        <taxon>Embryophyta</taxon>
        <taxon>Tracheophyta</taxon>
        <taxon>Spermatophyta</taxon>
        <taxon>Magnoliopsida</taxon>
        <taxon>eudicotyledons</taxon>
        <taxon>Gunneridae</taxon>
        <taxon>Pentapetalae</taxon>
        <taxon>asterids</taxon>
        <taxon>lamiids</taxon>
        <taxon>Lamiales</taxon>
        <taxon>Lamiaceae</taxon>
        <taxon>Nepetoideae</taxon>
        <taxon>Elsholtzieae</taxon>
        <taxon>Perilla</taxon>
    </lineage>
</organism>
<feature type="compositionally biased region" description="Basic and acidic residues" evidence="9">
    <location>
        <begin position="169"/>
        <end position="187"/>
    </location>
</feature>
<evidence type="ECO:0000313" key="11">
    <source>
        <dbReference type="EMBL" id="KAH6835962.1"/>
    </source>
</evidence>
<evidence type="ECO:0000256" key="9">
    <source>
        <dbReference type="SAM" id="MobiDB-lite"/>
    </source>
</evidence>
<dbReference type="InterPro" id="IPR012677">
    <property type="entry name" value="Nucleotide-bd_a/b_plait_sf"/>
</dbReference>
<dbReference type="SMART" id="SM00360">
    <property type="entry name" value="RRM"/>
    <property type="match status" value="2"/>
</dbReference>
<dbReference type="CDD" id="cd21608">
    <property type="entry name" value="RRM2_NsCP33_like"/>
    <property type="match status" value="1"/>
</dbReference>
<sequence length="274" mass="29635">MAASTHFLSLAPKTLSLHHSNSSASASAPSLFTPSSFKPLPKLVLALSPISSRARTTSKFVRFVALSSDLYEEGTPSYGGAEPEFSDDVKLFVGNLPFNVDSAGLAQLLEQAGGVEQVEVIYDKATGRSRGFGFVVMSTVKDAEAAVKLFNGYELEGRALRVNSGPAPPKRDTSSFREGPRGGRERSSFGNTNRVYVGNLSWGVDNDDLESLFSKHGNVKEARVVYDRENGRSRGFGFVTYSSPEEVNSAIEKLDGKDLDGRSIRVSPAEERSR</sequence>
<comment type="caution">
    <text evidence="11">The sequence shown here is derived from an EMBL/GenBank/DDBJ whole genome shotgun (WGS) entry which is preliminary data.</text>
</comment>
<dbReference type="Pfam" id="PF00076">
    <property type="entry name" value="RRM_1"/>
    <property type="match status" value="2"/>
</dbReference>
<feature type="domain" description="RRM" evidence="10">
    <location>
        <begin position="89"/>
        <end position="167"/>
    </location>
</feature>